<dbReference type="PANTHER" id="PTHR31719">
    <property type="entry name" value="NAC TRANSCRIPTION FACTOR 56"/>
    <property type="match status" value="1"/>
</dbReference>
<dbReference type="Gene3D" id="2.170.150.80">
    <property type="entry name" value="NAC domain"/>
    <property type="match status" value="1"/>
</dbReference>
<keyword evidence="7" id="KW-1185">Reference proteome</keyword>
<evidence type="ECO:0000313" key="7">
    <source>
        <dbReference type="Proteomes" id="UP000631114"/>
    </source>
</evidence>
<protein>
    <recommendedName>
        <fullName evidence="5">NAC domain-containing protein</fullName>
    </recommendedName>
</protein>
<dbReference type="SUPFAM" id="SSF101941">
    <property type="entry name" value="NAC domain"/>
    <property type="match status" value="1"/>
</dbReference>
<evidence type="ECO:0000256" key="3">
    <source>
        <dbReference type="ARBA" id="ARBA00023163"/>
    </source>
</evidence>
<sequence length="279" mass="31316">MGEEEDPKNKPLPPGFRFNPTEQQLFSFYLANKNKPTTSPNNNNKTDVIPEIDSIYNYDPYDLPEIDSFPYGYGGGKKHWYYFTLNGGKKKRNTKGGGFWKRKCRTSGTVGGVLLGTKTSFVFYKRDSEKERRCFRTDWMMIEYALVDHQMDFFVLCRVYLKSCSDNKVMKVGLNSHTEDSFAAKNNNVDGASASGIGEVVVRQDNQVAVRPFSDNGVGSLGVVRSDQLIGNSNRLIVSGYTFDDVDMDELKTNTIFLEGDYLELDDLVGPLLAFGSSG</sequence>
<feature type="domain" description="NAC" evidence="5">
    <location>
        <begin position="12"/>
        <end position="162"/>
    </location>
</feature>
<organism evidence="6 7">
    <name type="scientific">Coptis chinensis</name>
    <dbReference type="NCBI Taxonomy" id="261450"/>
    <lineage>
        <taxon>Eukaryota</taxon>
        <taxon>Viridiplantae</taxon>
        <taxon>Streptophyta</taxon>
        <taxon>Embryophyta</taxon>
        <taxon>Tracheophyta</taxon>
        <taxon>Spermatophyta</taxon>
        <taxon>Magnoliopsida</taxon>
        <taxon>Ranunculales</taxon>
        <taxon>Ranunculaceae</taxon>
        <taxon>Coptidoideae</taxon>
        <taxon>Coptis</taxon>
    </lineage>
</organism>
<evidence type="ECO:0000256" key="1">
    <source>
        <dbReference type="ARBA" id="ARBA00023015"/>
    </source>
</evidence>
<keyword evidence="4" id="KW-0539">Nucleus</keyword>
<name>A0A835ISV8_9MAGN</name>
<dbReference type="OrthoDB" id="1674324at2759"/>
<proteinExistence type="predicted"/>
<dbReference type="PANTHER" id="PTHR31719:SF43">
    <property type="entry name" value="NAC TRANSCRIPTION FACTOR 56"/>
    <property type="match status" value="1"/>
</dbReference>
<comment type="caution">
    <text evidence="6">The sequence shown here is derived from an EMBL/GenBank/DDBJ whole genome shotgun (WGS) entry which is preliminary data.</text>
</comment>
<dbReference type="GO" id="GO:0006355">
    <property type="term" value="P:regulation of DNA-templated transcription"/>
    <property type="evidence" value="ECO:0007669"/>
    <property type="project" value="InterPro"/>
</dbReference>
<evidence type="ECO:0000313" key="6">
    <source>
        <dbReference type="EMBL" id="KAF9623061.1"/>
    </source>
</evidence>
<reference evidence="6 7" key="1">
    <citation type="submission" date="2020-10" db="EMBL/GenBank/DDBJ databases">
        <title>The Coptis chinensis genome and diversification of protoberbering-type alkaloids.</title>
        <authorList>
            <person name="Wang B."/>
            <person name="Shu S."/>
            <person name="Song C."/>
            <person name="Liu Y."/>
        </authorList>
    </citation>
    <scope>NUCLEOTIDE SEQUENCE [LARGE SCALE GENOMIC DNA]</scope>
    <source>
        <strain evidence="6">HL-2020</strain>
        <tissue evidence="6">Leaf</tissue>
    </source>
</reference>
<dbReference type="PROSITE" id="PS51005">
    <property type="entry name" value="NAC"/>
    <property type="match status" value="1"/>
</dbReference>
<keyword evidence="1" id="KW-0805">Transcription regulation</keyword>
<dbReference type="GO" id="GO:0003677">
    <property type="term" value="F:DNA binding"/>
    <property type="evidence" value="ECO:0007669"/>
    <property type="project" value="UniProtKB-KW"/>
</dbReference>
<dbReference type="Pfam" id="PF02365">
    <property type="entry name" value="NAM"/>
    <property type="match status" value="1"/>
</dbReference>
<dbReference type="AlphaFoldDB" id="A0A835ISV8"/>
<dbReference type="InterPro" id="IPR036093">
    <property type="entry name" value="NAC_dom_sf"/>
</dbReference>
<evidence type="ECO:0000256" key="4">
    <source>
        <dbReference type="ARBA" id="ARBA00023242"/>
    </source>
</evidence>
<evidence type="ECO:0000256" key="2">
    <source>
        <dbReference type="ARBA" id="ARBA00023125"/>
    </source>
</evidence>
<gene>
    <name evidence="6" type="ORF">IFM89_036197</name>
</gene>
<keyword evidence="3" id="KW-0804">Transcription</keyword>
<evidence type="ECO:0000259" key="5">
    <source>
        <dbReference type="PROSITE" id="PS51005"/>
    </source>
</evidence>
<dbReference type="InterPro" id="IPR003441">
    <property type="entry name" value="NAC-dom"/>
</dbReference>
<accession>A0A835ISV8</accession>
<dbReference type="EMBL" id="JADFTS010000002">
    <property type="protein sequence ID" value="KAF9623061.1"/>
    <property type="molecule type" value="Genomic_DNA"/>
</dbReference>
<dbReference type="Proteomes" id="UP000631114">
    <property type="component" value="Unassembled WGS sequence"/>
</dbReference>
<keyword evidence="2" id="KW-0238">DNA-binding</keyword>